<protein>
    <submittedName>
        <fullName evidence="1">Uncharacterized protein</fullName>
    </submittedName>
</protein>
<sequence length="147" mass="16803">MTCDRTLMQYLRTVLSLSTILYLTPEAFEDGTEAVGEIEYVDDEEFNHKTLELYLFSARVDRYKDGMYPEAIRAETVHYASAISPYPISSDKGYAYVIDTTRIDEAVSIAPKHGKLKRASYLFLYTLTSIAFDPEMSQFRRLGTKPS</sequence>
<organism evidence="1 2">
    <name type="scientific">Claviceps arundinis</name>
    <dbReference type="NCBI Taxonomy" id="1623583"/>
    <lineage>
        <taxon>Eukaryota</taxon>
        <taxon>Fungi</taxon>
        <taxon>Dikarya</taxon>
        <taxon>Ascomycota</taxon>
        <taxon>Pezizomycotina</taxon>
        <taxon>Sordariomycetes</taxon>
        <taxon>Hypocreomycetidae</taxon>
        <taxon>Hypocreales</taxon>
        <taxon>Clavicipitaceae</taxon>
        <taxon>Claviceps</taxon>
    </lineage>
</organism>
<evidence type="ECO:0000313" key="2">
    <source>
        <dbReference type="Proteomes" id="UP000784919"/>
    </source>
</evidence>
<dbReference type="EMBL" id="SRPS01000040">
    <property type="protein sequence ID" value="KAG5972897.1"/>
    <property type="molecule type" value="Genomic_DNA"/>
</dbReference>
<dbReference type="OrthoDB" id="10396633at2759"/>
<proteinExistence type="predicted"/>
<accession>A0A9P7MXC0</accession>
<reference evidence="1" key="1">
    <citation type="journal article" date="2020" name="bioRxiv">
        <title>Whole genome comparisons of ergot fungi reveals the divergence and evolution of species within the genus Claviceps are the result of varying mechanisms driving genome evolution and host range expansion.</title>
        <authorList>
            <person name="Wyka S.A."/>
            <person name="Mondo S.J."/>
            <person name="Liu M."/>
            <person name="Dettman J."/>
            <person name="Nalam V."/>
            <person name="Broders K.D."/>
        </authorList>
    </citation>
    <scope>NUCLEOTIDE SEQUENCE</scope>
    <source>
        <strain evidence="1">CCC 1102</strain>
    </source>
</reference>
<dbReference type="Proteomes" id="UP000784919">
    <property type="component" value="Unassembled WGS sequence"/>
</dbReference>
<name>A0A9P7MXC0_9HYPO</name>
<comment type="caution">
    <text evidence="1">The sequence shown here is derived from an EMBL/GenBank/DDBJ whole genome shotgun (WGS) entry which is preliminary data.</text>
</comment>
<dbReference type="AlphaFoldDB" id="A0A9P7MXC0"/>
<gene>
    <name evidence="1" type="ORF">E4U56_005609</name>
</gene>
<evidence type="ECO:0000313" key="1">
    <source>
        <dbReference type="EMBL" id="KAG5972897.1"/>
    </source>
</evidence>